<name>A0A7D5JU94_9ENTR</name>
<keyword evidence="2" id="KW-0614">Plasmid</keyword>
<feature type="region of interest" description="Disordered" evidence="1">
    <location>
        <begin position="1"/>
        <end position="28"/>
    </location>
</feature>
<organism evidence="2">
    <name type="scientific">Leclercia adecarboxylata</name>
    <dbReference type="NCBI Taxonomy" id="83655"/>
    <lineage>
        <taxon>Bacteria</taxon>
        <taxon>Pseudomonadati</taxon>
        <taxon>Pseudomonadota</taxon>
        <taxon>Gammaproteobacteria</taxon>
        <taxon>Enterobacterales</taxon>
        <taxon>Enterobacteriaceae</taxon>
        <taxon>Leclercia</taxon>
    </lineage>
</organism>
<evidence type="ECO:0000256" key="1">
    <source>
        <dbReference type="SAM" id="MobiDB-lite"/>
    </source>
</evidence>
<proteinExistence type="predicted"/>
<dbReference type="EMBL" id="MN821364">
    <property type="protein sequence ID" value="QLG00523.1"/>
    <property type="molecule type" value="Genomic_DNA"/>
</dbReference>
<reference evidence="2" key="1">
    <citation type="submission" date="2019-12" db="EMBL/GenBank/DDBJ databases">
        <authorList>
            <person name="Zhou D."/>
        </authorList>
    </citation>
    <scope>NUCLEOTIDE SEQUENCE</scope>
    <source>
        <strain evidence="2">P12375</strain>
        <plasmid evidence="2">pP12375-3FII</plasmid>
    </source>
</reference>
<evidence type="ECO:0000313" key="2">
    <source>
        <dbReference type="EMBL" id="QLG00523.1"/>
    </source>
</evidence>
<sequence length="67" mass="7648">MTKARKFSDNQKKLAAKKETALQKEEEKNKGLEQLADQFALEKQPFIDALAIAGKSPEQQRRCLWAT</sequence>
<accession>A0A7D5JU94</accession>
<protein>
    <submittedName>
        <fullName evidence="2">Uncharacterized protein</fullName>
    </submittedName>
</protein>
<dbReference type="AlphaFoldDB" id="A0A7D5JU94"/>
<geneLocation type="plasmid" evidence="2">
    <name>pP12375-3FII</name>
</geneLocation>